<comment type="similarity">
    <text evidence="2">Belongs to the TrbL/VirB6 family.</text>
</comment>
<evidence type="ECO:0000313" key="9">
    <source>
        <dbReference type="Proteomes" id="UP000442714"/>
    </source>
</evidence>
<evidence type="ECO:0000256" key="7">
    <source>
        <dbReference type="SAM" id="Phobius"/>
    </source>
</evidence>
<feature type="transmembrane region" description="Helical" evidence="7">
    <location>
        <begin position="222"/>
        <end position="244"/>
    </location>
</feature>
<organism evidence="8 9">
    <name type="scientific">Pontixanthobacter aquaemixtae</name>
    <dbReference type="NCBI Taxonomy" id="1958940"/>
    <lineage>
        <taxon>Bacteria</taxon>
        <taxon>Pseudomonadati</taxon>
        <taxon>Pseudomonadota</taxon>
        <taxon>Alphaproteobacteria</taxon>
        <taxon>Sphingomonadales</taxon>
        <taxon>Erythrobacteraceae</taxon>
        <taxon>Pontixanthobacter</taxon>
    </lineage>
</organism>
<keyword evidence="4 7" id="KW-1133">Transmembrane helix</keyword>
<evidence type="ECO:0000256" key="1">
    <source>
        <dbReference type="ARBA" id="ARBA00004141"/>
    </source>
</evidence>
<dbReference type="AlphaFoldDB" id="A0A844ZVB2"/>
<dbReference type="GO" id="GO:0030255">
    <property type="term" value="P:protein secretion by the type IV secretion system"/>
    <property type="evidence" value="ECO:0007669"/>
    <property type="project" value="InterPro"/>
</dbReference>
<comment type="caution">
    <text evidence="8">The sequence shown here is derived from an EMBL/GenBank/DDBJ whole genome shotgun (WGS) entry which is preliminary data.</text>
</comment>
<feature type="transmembrane region" description="Helical" evidence="7">
    <location>
        <begin position="264"/>
        <end position="287"/>
    </location>
</feature>
<evidence type="ECO:0000256" key="2">
    <source>
        <dbReference type="ARBA" id="ARBA00007802"/>
    </source>
</evidence>
<dbReference type="EMBL" id="WTYX01000001">
    <property type="protein sequence ID" value="MXO90886.1"/>
    <property type="molecule type" value="Genomic_DNA"/>
</dbReference>
<feature type="compositionally biased region" description="Low complexity" evidence="6">
    <location>
        <begin position="367"/>
        <end position="379"/>
    </location>
</feature>
<accession>A0A844ZVB2</accession>
<feature type="transmembrane region" description="Helical" evidence="7">
    <location>
        <begin position="42"/>
        <end position="64"/>
    </location>
</feature>
<dbReference type="OrthoDB" id="7400974at2"/>
<dbReference type="InterPro" id="IPR007688">
    <property type="entry name" value="Conjugal_tfr_TrbL/VirB6"/>
</dbReference>
<evidence type="ECO:0000256" key="3">
    <source>
        <dbReference type="ARBA" id="ARBA00022692"/>
    </source>
</evidence>
<feature type="transmembrane region" description="Helical" evidence="7">
    <location>
        <begin position="177"/>
        <end position="210"/>
    </location>
</feature>
<name>A0A844ZVB2_9SPHN</name>
<evidence type="ECO:0000256" key="6">
    <source>
        <dbReference type="SAM" id="MobiDB-lite"/>
    </source>
</evidence>
<dbReference type="Proteomes" id="UP000442714">
    <property type="component" value="Unassembled WGS sequence"/>
</dbReference>
<dbReference type="Pfam" id="PF04610">
    <property type="entry name" value="TrbL"/>
    <property type="match status" value="1"/>
</dbReference>
<protein>
    <submittedName>
        <fullName evidence="8">Conjugal transfer protein TrbL</fullName>
    </submittedName>
</protein>
<keyword evidence="3 7" id="KW-0812">Transmembrane</keyword>
<reference evidence="8 9" key="1">
    <citation type="submission" date="2019-12" db="EMBL/GenBank/DDBJ databases">
        <title>Genomic-based taxomic classification of the family Erythrobacteraceae.</title>
        <authorList>
            <person name="Xu L."/>
        </authorList>
    </citation>
    <scope>NUCLEOTIDE SEQUENCE [LARGE SCALE GENOMIC DNA]</scope>
    <source>
        <strain evidence="8 9">KCTC 52763</strain>
    </source>
</reference>
<proteinExistence type="inferred from homology"/>
<evidence type="ECO:0000313" key="8">
    <source>
        <dbReference type="EMBL" id="MXO90886.1"/>
    </source>
</evidence>
<comment type="subcellular location">
    <subcellularLocation>
        <location evidence="1">Membrane</location>
        <topology evidence="1">Multi-pass membrane protein</topology>
    </subcellularLocation>
</comment>
<evidence type="ECO:0000256" key="4">
    <source>
        <dbReference type="ARBA" id="ARBA00022989"/>
    </source>
</evidence>
<feature type="transmembrane region" description="Helical" evidence="7">
    <location>
        <begin position="73"/>
        <end position="93"/>
    </location>
</feature>
<keyword evidence="5 7" id="KW-0472">Membrane</keyword>
<feature type="region of interest" description="Disordered" evidence="6">
    <location>
        <begin position="350"/>
        <end position="404"/>
    </location>
</feature>
<gene>
    <name evidence="8" type="ORF">GRI41_08640</name>
</gene>
<feature type="compositionally biased region" description="Basic and acidic residues" evidence="6">
    <location>
        <begin position="393"/>
        <end position="404"/>
    </location>
</feature>
<keyword evidence="9" id="KW-1185">Reference proteome</keyword>
<dbReference type="GO" id="GO:0016020">
    <property type="term" value="C:membrane"/>
    <property type="evidence" value="ECO:0007669"/>
    <property type="project" value="UniProtKB-SubCell"/>
</dbReference>
<sequence length="404" mass="43726">MMACPAILTGDRFLLRVIEHIDCQAQFLGSYGYQALSQPGSLASNIMTGLLTLFVALFALRLLFGPTPGARDVIYDLLKVGIVLTLAFSWPAFRTVVHDVVVDGPAEVVTAVVSPSLNQENGRLAVRLQQADAAIVQLTEMGTGRNTGAALEGSTTGASFAGTSLQDDTAFGYGRMFYLSGIMGSLVIIRIIAALLLALAPLAAGMLLFEATRGLFAGWIKGLTLSMLGSIAISVVLLIELSILEPWLADATRVRELGYAIPSAPIELFAISAAFAVAQLAMIWLLAKVAFARGWISLPARPRGWQTNPFDSYRMPSPNVDVQIRPSRAQLIADNVETIMRREEYRDASRTSIRSITGDGPNRQDSAKPAAQNAAEQQAPRLGSSFRRTVKRNRFDIMRKDRPS</sequence>
<evidence type="ECO:0000256" key="5">
    <source>
        <dbReference type="ARBA" id="ARBA00023136"/>
    </source>
</evidence>